<dbReference type="Proteomes" id="UP000192923">
    <property type="component" value="Unassembled WGS sequence"/>
</dbReference>
<keyword evidence="2" id="KW-1185">Reference proteome</keyword>
<organism evidence="1 2">
    <name type="scientific">Methylomagnum ishizawai</name>
    <dbReference type="NCBI Taxonomy" id="1760988"/>
    <lineage>
        <taxon>Bacteria</taxon>
        <taxon>Pseudomonadati</taxon>
        <taxon>Pseudomonadota</taxon>
        <taxon>Gammaproteobacteria</taxon>
        <taxon>Methylococcales</taxon>
        <taxon>Methylococcaceae</taxon>
        <taxon>Methylomagnum</taxon>
    </lineage>
</organism>
<dbReference type="EMBL" id="FXAM01000001">
    <property type="protein sequence ID" value="SMF96835.1"/>
    <property type="molecule type" value="Genomic_DNA"/>
</dbReference>
<proteinExistence type="predicted"/>
<accession>A0A1Y6DB16</accession>
<dbReference type="RefSeq" id="WP_085215689.1">
    <property type="nucleotide sequence ID" value="NZ_FXAM01000001.1"/>
</dbReference>
<name>A0A1Y6DB16_9GAMM</name>
<sequence>MEGSPYYRLSEEQEARIDKVRGSMAFIAMMIDTIPPGHSPHIDADGLACLLSILLEQLPTGADLTYSSRPPENQP</sequence>
<reference evidence="1 2" key="1">
    <citation type="submission" date="2016-12" db="EMBL/GenBank/DDBJ databases">
        <authorList>
            <person name="Song W.-J."/>
            <person name="Kurnit D.M."/>
        </authorList>
    </citation>
    <scope>NUCLEOTIDE SEQUENCE [LARGE SCALE GENOMIC DNA]</scope>
    <source>
        <strain evidence="1 2">175</strain>
    </source>
</reference>
<evidence type="ECO:0000313" key="2">
    <source>
        <dbReference type="Proteomes" id="UP000192923"/>
    </source>
</evidence>
<evidence type="ECO:0000313" key="1">
    <source>
        <dbReference type="EMBL" id="SMF96835.1"/>
    </source>
</evidence>
<protein>
    <submittedName>
        <fullName evidence="1">Uncharacterized protein</fullName>
    </submittedName>
</protein>
<dbReference type="STRING" id="1760988.SAMN02949497_4248"/>
<gene>
    <name evidence="1" type="ORF">SAMN02949497_4248</name>
</gene>
<dbReference type="AlphaFoldDB" id="A0A1Y6DB16"/>